<organism evidence="1 2">
    <name type="scientific">Streptococcus didelphis</name>
    <dbReference type="NCBI Taxonomy" id="102886"/>
    <lineage>
        <taxon>Bacteria</taxon>
        <taxon>Bacillati</taxon>
        <taxon>Bacillota</taxon>
        <taxon>Bacilli</taxon>
        <taxon>Lactobacillales</taxon>
        <taxon>Streptococcaceae</taxon>
        <taxon>Streptococcus</taxon>
    </lineage>
</organism>
<protein>
    <submittedName>
        <fullName evidence="1">Sigma-70 family RNA polymerase sigma factor</fullName>
    </submittedName>
</protein>
<proteinExistence type="predicted"/>
<accession>A0ABY9LI70</accession>
<evidence type="ECO:0000313" key="2">
    <source>
        <dbReference type="Proteomes" id="UP001238096"/>
    </source>
</evidence>
<sequence length="184" mass="22379">MSDFEEVFNSIKPIILKFKKIYYIHLWDNDDWLQEGSLVLYKLLKEVPDIKDNKEKLFCYFKTKFSSYIKDVIRSQESQKRRFNKLIYEEIGEVSHRIAEKGMVLDEFVAYNSVLEEISYQLNDEEREQLSALIRGERFLGRKNLLRKLKPYFIDFQHPFFKCQKKYLKRVIFFLYLLLLSNMV</sequence>
<gene>
    <name evidence="1" type="ORF">N1496_03400</name>
</gene>
<keyword evidence="2" id="KW-1185">Reference proteome</keyword>
<reference evidence="2" key="1">
    <citation type="submission" date="2022-10" db="EMBL/GenBank/DDBJ databases">
        <title>Streptococcus didelphis as causative of fatal infections in opossums (Didelphis albiventris).</title>
        <authorList>
            <person name="Breyer G.M."/>
            <person name="Da Silva M.E.R.J."/>
            <person name="Siqueira F.M."/>
        </authorList>
    </citation>
    <scope>NUCLEOTIDE SEQUENCE [LARGE SCALE GENOMIC DNA]</scope>
    <source>
        <strain evidence="2">LBVP101/21</strain>
    </source>
</reference>
<dbReference type="Proteomes" id="UP001238096">
    <property type="component" value="Chromosome"/>
</dbReference>
<dbReference type="RefSeq" id="WP_306675939.1">
    <property type="nucleotide sequence ID" value="NZ_CP110509.1"/>
</dbReference>
<name>A0ABY9LI70_9STRE</name>
<evidence type="ECO:0000313" key="1">
    <source>
        <dbReference type="EMBL" id="WMB28591.1"/>
    </source>
</evidence>
<dbReference type="EMBL" id="CP110509">
    <property type="protein sequence ID" value="WMB28591.1"/>
    <property type="molecule type" value="Genomic_DNA"/>
</dbReference>